<dbReference type="GO" id="GO:0005737">
    <property type="term" value="C:cytoplasm"/>
    <property type="evidence" value="ECO:0007669"/>
    <property type="project" value="UniProtKB-SubCell"/>
</dbReference>
<dbReference type="InterPro" id="IPR013284">
    <property type="entry name" value="Beta-catenin"/>
</dbReference>
<dbReference type="GeneTree" id="ENSGT00940000155471"/>
<dbReference type="GO" id="GO:0016342">
    <property type="term" value="C:catenin complex"/>
    <property type="evidence" value="ECO:0007669"/>
    <property type="project" value="UniProtKB-ARBA"/>
</dbReference>
<feature type="repeat" description="ARM" evidence="5">
    <location>
        <begin position="234"/>
        <end position="276"/>
    </location>
</feature>
<dbReference type="Proteomes" id="UP000472277">
    <property type="component" value="Chromosome 3"/>
</dbReference>
<evidence type="ECO:0000256" key="4">
    <source>
        <dbReference type="ARBA" id="ARBA00022737"/>
    </source>
</evidence>
<dbReference type="Gene3D" id="1.25.10.10">
    <property type="entry name" value="Leucine-rich Repeat Variant"/>
    <property type="match status" value="1"/>
</dbReference>
<feature type="repeat" description="ARM" evidence="5">
    <location>
        <begin position="192"/>
        <end position="235"/>
    </location>
</feature>
<dbReference type="FunFam" id="1.25.10.10:FF:000015">
    <property type="entry name" value="Catenin beta-1"/>
    <property type="match status" value="1"/>
</dbReference>
<comment type="similarity">
    <text evidence="2">Belongs to the beta-catenin family.</text>
</comment>
<keyword evidence="8" id="KW-1185">Reference proteome</keyword>
<dbReference type="PRINTS" id="PR01869">
    <property type="entry name" value="BCATNINFAMLY"/>
</dbReference>
<evidence type="ECO:0000313" key="7">
    <source>
        <dbReference type="Ensembl" id="ENSSTUP00000011891.1"/>
    </source>
</evidence>
<dbReference type="AlphaFoldDB" id="A0A673WUV9"/>
<evidence type="ECO:0000256" key="5">
    <source>
        <dbReference type="PROSITE-ProRule" id="PRU00259"/>
    </source>
</evidence>
<dbReference type="GO" id="GO:0005634">
    <property type="term" value="C:nucleus"/>
    <property type="evidence" value="ECO:0007669"/>
    <property type="project" value="UniProtKB-ARBA"/>
</dbReference>
<dbReference type="CDD" id="cd21724">
    <property type="entry name" value="CTNNAbd_CTNNB1"/>
    <property type="match status" value="1"/>
</dbReference>
<dbReference type="InterPro" id="IPR000225">
    <property type="entry name" value="Armadillo"/>
</dbReference>
<evidence type="ECO:0000256" key="3">
    <source>
        <dbReference type="ARBA" id="ARBA00022490"/>
    </source>
</evidence>
<accession>A0A673WUV9</accession>
<evidence type="ECO:0000313" key="8">
    <source>
        <dbReference type="Proteomes" id="UP000472277"/>
    </source>
</evidence>
<dbReference type="SUPFAM" id="SSF48371">
    <property type="entry name" value="ARM repeat"/>
    <property type="match status" value="1"/>
</dbReference>
<sequence>MASQSDLMELDMAMEPDRKAAVSHWQQQSYLDSGIHSGATTTAPSLSGKGNPEEEDVDNQVLYEWEQGFSQSFTQDQVADIDGQYAMTRAQRVRAAMFPETLDEGMQLPSTQFDGAHPTNVQRLAEPSQMLKHAVVNLINYQDDAELATRAIPELTKLLNDEDQVVVNKAAVMVHQLSKKEASRHAIMRSPQMVSAIVRTMQNTNDVETARCTAGTLHNLSHHREGLLAIFKSGGIPALVKMLGSPVDSVLFYAITTLHNLLLHQEGAKMAVRLAGGLQKMVALLNKTNVKFLAITTDCLQILAYGNQESKLIILASGGPQALVNIMRTYTYEKLLWTTSRVLKVLSVCSSNKPAIVEAGGMQALGLHLTDPSQRLVQNCLWTLRNLSDAATKQEGMEGLLGTLVQLLGSDDINVVTCAAGILSNLTCNNYKNKMMVCQVGGIEALVRTVLRAGDREDITEPAICALRHLTSRHQDAEMAQNAVRLHYGLPVVVKLLHPPSHWPLIKATVGLIRNLALCPANHAPLREQGAIPRLVQLLVRAHQDTQRRTSMGGTQQQFVEGVRMEEIVEGCTGALHILARDVHNRIVRPLRNLHLLLPTTTDFQFCSIQFEPPFFNFLCELAQDKEAAEAIEAEGATAPLTELLHSRNEGVATYAAAVLFRMSEDKPQDYKKRLSVELTSSLFRTEPMTWNEVRCCLVTSVCCISNGTRPMDPSYRSFHSGGYGQDSMGMDSMMDHDMGAHHPGPEYPVDGLPDLGHAQDLIDGLPPGDSNQLAWFDTDL</sequence>
<feature type="repeat" description="ARM" evidence="5">
    <location>
        <begin position="318"/>
        <end position="361"/>
    </location>
</feature>
<dbReference type="InterPro" id="IPR011989">
    <property type="entry name" value="ARM-like"/>
</dbReference>
<proteinExistence type="inferred from homology"/>
<gene>
    <name evidence="7" type="primary">CTNNB1</name>
    <name evidence="7" type="synonym">LOC115185143</name>
</gene>
<organism evidence="7 8">
    <name type="scientific">Salmo trutta</name>
    <name type="common">Brown trout</name>
    <dbReference type="NCBI Taxonomy" id="8032"/>
    <lineage>
        <taxon>Eukaryota</taxon>
        <taxon>Metazoa</taxon>
        <taxon>Chordata</taxon>
        <taxon>Craniata</taxon>
        <taxon>Vertebrata</taxon>
        <taxon>Euteleostomi</taxon>
        <taxon>Actinopterygii</taxon>
        <taxon>Neopterygii</taxon>
        <taxon>Teleostei</taxon>
        <taxon>Protacanthopterygii</taxon>
        <taxon>Salmoniformes</taxon>
        <taxon>Salmonidae</taxon>
        <taxon>Salmoninae</taxon>
        <taxon>Salmo</taxon>
    </lineage>
</organism>
<reference evidence="7" key="2">
    <citation type="submission" date="2025-09" db="UniProtKB">
        <authorList>
            <consortium name="Ensembl"/>
        </authorList>
    </citation>
    <scope>IDENTIFICATION</scope>
</reference>
<name>A0A673WUV9_SALTR</name>
<reference evidence="7" key="1">
    <citation type="submission" date="2025-08" db="UniProtKB">
        <authorList>
            <consortium name="Ensembl"/>
        </authorList>
    </citation>
    <scope>IDENTIFICATION</scope>
</reference>
<dbReference type="PANTHER" id="PTHR45976">
    <property type="entry name" value="ARMADILLO SEGMENT POLARITY PROTEIN"/>
    <property type="match status" value="1"/>
</dbReference>
<dbReference type="Ensembl" id="ENSSTUT00000012611.1">
    <property type="protein sequence ID" value="ENSSTUP00000011891.1"/>
    <property type="gene ID" value="ENSSTUG00000005373.1"/>
</dbReference>
<comment type="subcellular location">
    <subcellularLocation>
        <location evidence="1">Cytoplasm</location>
    </subcellularLocation>
</comment>
<feature type="region of interest" description="Disordered" evidence="6">
    <location>
        <begin position="34"/>
        <end position="55"/>
    </location>
</feature>
<evidence type="ECO:0000256" key="2">
    <source>
        <dbReference type="ARBA" id="ARBA00005462"/>
    </source>
</evidence>
<feature type="region of interest" description="Disordered" evidence="6">
    <location>
        <begin position="730"/>
        <end position="767"/>
    </location>
</feature>
<dbReference type="GO" id="GO:0007155">
    <property type="term" value="P:cell adhesion"/>
    <property type="evidence" value="ECO:0007669"/>
    <property type="project" value="InterPro"/>
</dbReference>
<evidence type="ECO:0000256" key="1">
    <source>
        <dbReference type="ARBA" id="ARBA00004496"/>
    </source>
</evidence>
<protein>
    <submittedName>
        <fullName evidence="7">Catenin (cadherin-associated protein), beta 1</fullName>
    </submittedName>
</protein>
<feature type="repeat" description="ARM" evidence="5">
    <location>
        <begin position="488"/>
        <end position="531"/>
    </location>
</feature>
<evidence type="ECO:0000256" key="6">
    <source>
        <dbReference type="SAM" id="MobiDB-lite"/>
    </source>
</evidence>
<feature type="repeat" description="ARM" evidence="5">
    <location>
        <begin position="150"/>
        <end position="190"/>
    </location>
</feature>
<feature type="repeat" description="ARM" evidence="5">
    <location>
        <begin position="276"/>
        <end position="318"/>
    </location>
</feature>
<dbReference type="Pfam" id="PF00514">
    <property type="entry name" value="Arm"/>
    <property type="match status" value="3"/>
</dbReference>
<dbReference type="InterPro" id="IPR016024">
    <property type="entry name" value="ARM-type_fold"/>
</dbReference>
<feature type="compositionally biased region" description="Basic and acidic residues" evidence="6">
    <location>
        <begin position="734"/>
        <end position="745"/>
    </location>
</feature>
<keyword evidence="4" id="KW-0677">Repeat</keyword>
<dbReference type="GO" id="GO:0045296">
    <property type="term" value="F:cadherin binding"/>
    <property type="evidence" value="ECO:0007669"/>
    <property type="project" value="InterPro"/>
</dbReference>
<dbReference type="PROSITE" id="PS50176">
    <property type="entry name" value="ARM_REPEAT"/>
    <property type="match status" value="8"/>
</dbReference>
<keyword evidence="3" id="KW-0963">Cytoplasm</keyword>
<feature type="repeat" description="ARM" evidence="5">
    <location>
        <begin position="399"/>
        <end position="441"/>
    </location>
</feature>
<dbReference type="SMART" id="SM00185">
    <property type="entry name" value="ARM"/>
    <property type="match status" value="11"/>
</dbReference>
<dbReference type="GO" id="GO:0014704">
    <property type="term" value="C:intercalated disc"/>
    <property type="evidence" value="ECO:0007669"/>
    <property type="project" value="UniProtKB-ARBA"/>
</dbReference>
<feature type="repeat" description="ARM" evidence="5">
    <location>
        <begin position="441"/>
        <end position="483"/>
    </location>
</feature>